<evidence type="ECO:0000256" key="1">
    <source>
        <dbReference type="ARBA" id="ARBA00023224"/>
    </source>
</evidence>
<dbReference type="GO" id="GO:0007165">
    <property type="term" value="P:signal transduction"/>
    <property type="evidence" value="ECO:0007669"/>
    <property type="project" value="UniProtKB-KW"/>
</dbReference>
<reference evidence="5 6" key="1">
    <citation type="submission" date="2019-10" db="EMBL/GenBank/DDBJ databases">
        <title>Extracellular Electron Transfer in a Candidatus Methanoperedens spp. Enrichment Culture.</title>
        <authorList>
            <person name="Berger S."/>
            <person name="Rangel Shaw D."/>
            <person name="Berben T."/>
            <person name="In 'T Zandt M."/>
            <person name="Frank J."/>
            <person name="Reimann J."/>
            <person name="Jetten M.S.M."/>
            <person name="Welte C.U."/>
        </authorList>
    </citation>
    <scope>NUCLEOTIDE SEQUENCE [LARGE SCALE GENOMIC DNA]</scope>
    <source>
        <strain evidence="5">SB12</strain>
    </source>
</reference>
<proteinExistence type="predicted"/>
<keyword evidence="3" id="KW-0472">Membrane</keyword>
<name>A0A833H0Z2_9LEPT</name>
<dbReference type="GO" id="GO:0016020">
    <property type="term" value="C:membrane"/>
    <property type="evidence" value="ECO:0007669"/>
    <property type="project" value="InterPro"/>
</dbReference>
<keyword evidence="3" id="KW-1133">Transmembrane helix</keyword>
<feature type="transmembrane region" description="Helical" evidence="3">
    <location>
        <begin position="70"/>
        <end position="89"/>
    </location>
</feature>
<feature type="transmembrane region" description="Helical" evidence="3">
    <location>
        <begin position="184"/>
        <end position="208"/>
    </location>
</feature>
<dbReference type="Pfam" id="PF00015">
    <property type="entry name" value="MCPsignal"/>
    <property type="match status" value="1"/>
</dbReference>
<comment type="caution">
    <text evidence="5">The sequence shown here is derived from an EMBL/GenBank/DDBJ whole genome shotgun (WGS) entry which is preliminary data.</text>
</comment>
<evidence type="ECO:0000313" key="6">
    <source>
        <dbReference type="Proteomes" id="UP000460298"/>
    </source>
</evidence>
<evidence type="ECO:0000313" key="5">
    <source>
        <dbReference type="EMBL" id="KAB2932158.1"/>
    </source>
</evidence>
<dbReference type="PANTHER" id="PTHR32089:SF112">
    <property type="entry name" value="LYSOZYME-LIKE PROTEIN-RELATED"/>
    <property type="match status" value="1"/>
</dbReference>
<dbReference type="AlphaFoldDB" id="A0A833H0Z2"/>
<feature type="transmembrane region" description="Helical" evidence="3">
    <location>
        <begin position="127"/>
        <end position="149"/>
    </location>
</feature>
<gene>
    <name evidence="5" type="ORF">F9K24_11175</name>
</gene>
<dbReference type="Proteomes" id="UP000460298">
    <property type="component" value="Unassembled WGS sequence"/>
</dbReference>
<dbReference type="SMART" id="SM00283">
    <property type="entry name" value="MA"/>
    <property type="match status" value="1"/>
</dbReference>
<feature type="transmembrane region" description="Helical" evidence="3">
    <location>
        <begin position="161"/>
        <end position="177"/>
    </location>
</feature>
<keyword evidence="1 2" id="KW-0807">Transducer</keyword>
<organism evidence="5 6">
    <name type="scientific">Leptonema illini</name>
    <dbReference type="NCBI Taxonomy" id="183"/>
    <lineage>
        <taxon>Bacteria</taxon>
        <taxon>Pseudomonadati</taxon>
        <taxon>Spirochaetota</taxon>
        <taxon>Spirochaetia</taxon>
        <taxon>Leptospirales</taxon>
        <taxon>Leptospiraceae</taxon>
        <taxon>Leptonema</taxon>
    </lineage>
</organism>
<dbReference type="SUPFAM" id="SSF58104">
    <property type="entry name" value="Methyl-accepting chemotaxis protein (MCP) signaling domain"/>
    <property type="match status" value="1"/>
</dbReference>
<dbReference type="PROSITE" id="PS50111">
    <property type="entry name" value="CHEMOTAXIS_TRANSDUC_2"/>
    <property type="match status" value="1"/>
</dbReference>
<evidence type="ECO:0000259" key="4">
    <source>
        <dbReference type="PROSITE" id="PS50111"/>
    </source>
</evidence>
<evidence type="ECO:0000256" key="3">
    <source>
        <dbReference type="SAM" id="Phobius"/>
    </source>
</evidence>
<feature type="domain" description="Methyl-accepting transducer" evidence="4">
    <location>
        <begin position="279"/>
        <end position="543"/>
    </location>
</feature>
<sequence length="578" mass="64938">MKKLLHRHLAEEISRARSCEIACIFLGVCVCCERQRNRQIVIRSHKEDFMQKNTSLALSTQTRALLTINYIRFALVVFFYSSLASAYTIMHPVVFGNHLFGTTVILIMALIFHHYRFKWTEGRLLSVAKFFTLFEISITGVLLILDAIIVPESGSSNLNNQVFYALFFFYIIMSALINDRFFTIVVGLTALAIYGAFSAVVLTAPGIVFVDDMNQIYSGRNHNLILEVLKLAFLFATAFIVRAVIGFSRSLLEDVNRSGDESRSLNGRLLESAGVLRENLDSLKQGLDSTRTFVGGVSQKSQEQAGSIEEIGSTMEELKASAELTYSNMQEQFQVIESMNRRSEELSKLLEKMLHDNEHFYGKVQEAGTTNQAVTVVLKSATELFAELQQSFVRLGEINEVISSISDQTNLLALNASIEAARAGDHGRGFAVVASEVGRLAEFSQENAKNIQKIIKGSRSMIEQGSGFFADLNRAFETQSGVLSEVVVNLEHLTGSHHQNLHTLKEFVRSLERIYHISTDVQNAGREQRTGQGEIMKSIQYLEQHALDLSARSQELMENFNRINVAFERLHRLSEEMK</sequence>
<accession>A0A833H0Z2</accession>
<evidence type="ECO:0000256" key="2">
    <source>
        <dbReference type="PROSITE-ProRule" id="PRU00284"/>
    </source>
</evidence>
<feature type="transmembrane region" description="Helical" evidence="3">
    <location>
        <begin position="228"/>
        <end position="247"/>
    </location>
</feature>
<dbReference type="Gene3D" id="1.10.287.950">
    <property type="entry name" value="Methyl-accepting chemotaxis protein"/>
    <property type="match status" value="1"/>
</dbReference>
<dbReference type="InterPro" id="IPR004089">
    <property type="entry name" value="MCPsignal_dom"/>
</dbReference>
<feature type="transmembrane region" description="Helical" evidence="3">
    <location>
        <begin position="95"/>
        <end position="115"/>
    </location>
</feature>
<dbReference type="EMBL" id="WBUI01000010">
    <property type="protein sequence ID" value="KAB2932158.1"/>
    <property type="molecule type" value="Genomic_DNA"/>
</dbReference>
<dbReference type="PANTHER" id="PTHR32089">
    <property type="entry name" value="METHYL-ACCEPTING CHEMOTAXIS PROTEIN MCPB"/>
    <property type="match status" value="1"/>
</dbReference>
<protein>
    <recommendedName>
        <fullName evidence="4">Methyl-accepting transducer domain-containing protein</fullName>
    </recommendedName>
</protein>
<keyword evidence="3" id="KW-0812">Transmembrane</keyword>